<keyword evidence="1" id="KW-0472">Membrane</keyword>
<keyword evidence="1" id="KW-0812">Transmembrane</keyword>
<dbReference type="EMBL" id="PZQS01000002">
    <property type="protein sequence ID" value="PVD35485.1"/>
    <property type="molecule type" value="Genomic_DNA"/>
</dbReference>
<dbReference type="Pfam" id="PF08376">
    <property type="entry name" value="NIT"/>
    <property type="match status" value="1"/>
</dbReference>
<comment type="caution">
    <text evidence="3">The sequence shown here is derived from an EMBL/GenBank/DDBJ whole genome shotgun (WGS) entry which is preliminary data.</text>
</comment>
<protein>
    <recommendedName>
        <fullName evidence="2">Nitrate/nitrite sensing protein domain-containing protein</fullName>
    </recommendedName>
</protein>
<evidence type="ECO:0000259" key="2">
    <source>
        <dbReference type="Pfam" id="PF08376"/>
    </source>
</evidence>
<evidence type="ECO:0000313" key="4">
    <source>
        <dbReference type="Proteomes" id="UP000245119"/>
    </source>
</evidence>
<reference evidence="3 4" key="1">
    <citation type="submission" date="2018-04" db="EMBL/GenBank/DDBJ databases">
        <title>The genome of golden apple snail Pomacea canaliculata provides insight into stress tolerance and invasive adaptation.</title>
        <authorList>
            <person name="Liu C."/>
            <person name="Liu B."/>
            <person name="Ren Y."/>
            <person name="Zhang Y."/>
            <person name="Wang H."/>
            <person name="Li S."/>
            <person name="Jiang F."/>
            <person name="Yin L."/>
            <person name="Zhang G."/>
            <person name="Qian W."/>
            <person name="Fan W."/>
        </authorList>
    </citation>
    <scope>NUCLEOTIDE SEQUENCE [LARGE SCALE GENOMIC DNA]</scope>
    <source>
        <strain evidence="3">SZHN2017</strain>
        <tissue evidence="3">Muscle</tissue>
    </source>
</reference>
<accession>A0A2T7PPZ9</accession>
<sequence length="241" mass="26614">MNNGHLRKRTHAPSPFLAPSNDHTKAFNIIVRPALCACANLETTKGRRYNAFLILTISSLPVLALIIQNAVDVRENNNSLAISSEIKGDVLFSVESGEVVHYMQIERGTSALYISSGRDVSVKLNLDIARVNTDKAIQALSSWPGVASDGPNYVSEQAFHQSIQDWRWRVDSNATVPQNIKFYTDNIAVMIRWLADGIQSSHNGGLWSTLVSYHMLIISKEQAGLERALGSTFFAQGKSTR</sequence>
<dbReference type="AlphaFoldDB" id="A0A2T7PPZ9"/>
<keyword evidence="1" id="KW-1133">Transmembrane helix</keyword>
<organism evidence="3 4">
    <name type="scientific">Pomacea canaliculata</name>
    <name type="common">Golden apple snail</name>
    <dbReference type="NCBI Taxonomy" id="400727"/>
    <lineage>
        <taxon>Eukaryota</taxon>
        <taxon>Metazoa</taxon>
        <taxon>Spiralia</taxon>
        <taxon>Lophotrochozoa</taxon>
        <taxon>Mollusca</taxon>
        <taxon>Gastropoda</taxon>
        <taxon>Caenogastropoda</taxon>
        <taxon>Architaenioglossa</taxon>
        <taxon>Ampullarioidea</taxon>
        <taxon>Ampullariidae</taxon>
        <taxon>Pomacea</taxon>
    </lineage>
</organism>
<gene>
    <name evidence="3" type="ORF">C0Q70_02448</name>
</gene>
<proteinExistence type="predicted"/>
<dbReference type="InterPro" id="IPR013587">
    <property type="entry name" value="Nitrate/nitrite_sensing"/>
</dbReference>
<dbReference type="Proteomes" id="UP000245119">
    <property type="component" value="Linkage Group LG2"/>
</dbReference>
<evidence type="ECO:0000313" key="3">
    <source>
        <dbReference type="EMBL" id="PVD35485.1"/>
    </source>
</evidence>
<feature type="transmembrane region" description="Helical" evidence="1">
    <location>
        <begin position="51"/>
        <end position="71"/>
    </location>
</feature>
<keyword evidence="4" id="KW-1185">Reference proteome</keyword>
<feature type="domain" description="Nitrate/nitrite sensing protein" evidence="2">
    <location>
        <begin position="98"/>
        <end position="239"/>
    </location>
</feature>
<name>A0A2T7PPZ9_POMCA</name>
<evidence type="ECO:0000256" key="1">
    <source>
        <dbReference type="SAM" id="Phobius"/>
    </source>
</evidence>
<dbReference type="OrthoDB" id="60033at2759"/>